<name>A7SNA6_NEMVE</name>
<dbReference type="SUPFAM" id="SSF53335">
    <property type="entry name" value="S-adenosyl-L-methionine-dependent methyltransferases"/>
    <property type="match status" value="1"/>
</dbReference>
<dbReference type="STRING" id="45351.A7SNA6"/>
<evidence type="ECO:0000256" key="11">
    <source>
        <dbReference type="ARBA" id="ARBA00054322"/>
    </source>
</evidence>
<accession>A7SNA6</accession>
<evidence type="ECO:0000313" key="13">
    <source>
        <dbReference type="Proteomes" id="UP000001593"/>
    </source>
</evidence>
<dbReference type="InterPro" id="IPR029063">
    <property type="entry name" value="SAM-dependent_MTases_sf"/>
</dbReference>
<dbReference type="EC" id="2.1.1.22" evidence="4"/>
<evidence type="ECO:0000256" key="8">
    <source>
        <dbReference type="ARBA" id="ARBA00022679"/>
    </source>
</evidence>
<keyword evidence="10" id="KW-0539">Nucleus</keyword>
<protein>
    <recommendedName>
        <fullName evidence="5">Carnosine N-methyltransferase</fullName>
        <ecNumber evidence="4">2.1.1.22</ecNumber>
    </recommendedName>
</protein>
<evidence type="ECO:0000256" key="5">
    <source>
        <dbReference type="ARBA" id="ARBA00015448"/>
    </source>
</evidence>
<organism evidence="12 13">
    <name type="scientific">Nematostella vectensis</name>
    <name type="common">Starlet sea anemone</name>
    <dbReference type="NCBI Taxonomy" id="45351"/>
    <lineage>
        <taxon>Eukaryota</taxon>
        <taxon>Metazoa</taxon>
        <taxon>Cnidaria</taxon>
        <taxon>Anthozoa</taxon>
        <taxon>Hexacorallia</taxon>
        <taxon>Actiniaria</taxon>
        <taxon>Edwardsiidae</taxon>
        <taxon>Nematostella</taxon>
    </lineage>
</organism>
<dbReference type="FunFam" id="3.40.50.150:FF:000094">
    <property type="entry name" value="Carnosine N-methyltransferase 1"/>
    <property type="match status" value="1"/>
</dbReference>
<keyword evidence="8" id="KW-0808">Transferase</keyword>
<dbReference type="Pfam" id="PF07942">
    <property type="entry name" value="CARME"/>
    <property type="match status" value="1"/>
</dbReference>
<dbReference type="Gene3D" id="3.40.50.150">
    <property type="entry name" value="Vaccinia Virus protein VP39"/>
    <property type="match status" value="1"/>
</dbReference>
<dbReference type="GO" id="GO:0035498">
    <property type="term" value="P:carnosine metabolic process"/>
    <property type="evidence" value="ECO:0000318"/>
    <property type="project" value="GO_Central"/>
</dbReference>
<keyword evidence="6" id="KW-0963">Cytoplasm</keyword>
<dbReference type="AlphaFoldDB" id="A7SNA6"/>
<comment type="similarity">
    <text evidence="3">Belongs to the carnosine N-methyltransferase family.</text>
</comment>
<keyword evidence="13" id="KW-1185">Reference proteome</keyword>
<comment type="function">
    <text evidence="11">N-methyltransferase that catalyzes the formation of anserine (beta-alanyl-N(Pi)-methyl-L-histidine) from carnosine. Anserine, a methylated derivative of carnosine (beta-alanyl-L-histidine), is an abundant constituent of vertebrate skeletal muscles. Also methylates other L-histidine-containing di- and tripeptides such as Gly-Gly-His, Gly-His and homocarnosine (GABA-His).</text>
</comment>
<dbReference type="EMBL" id="DS469718">
    <property type="protein sequence ID" value="EDO34821.1"/>
    <property type="molecule type" value="Genomic_DNA"/>
</dbReference>
<dbReference type="OMA" id="GSMSMCA"/>
<dbReference type="GO" id="GO:0030735">
    <property type="term" value="F:carnosine N-methyltransferase activity"/>
    <property type="evidence" value="ECO:0000318"/>
    <property type="project" value="GO_Central"/>
</dbReference>
<keyword evidence="7" id="KW-0489">Methyltransferase</keyword>
<keyword evidence="9" id="KW-0949">S-adenosyl-L-methionine</keyword>
<evidence type="ECO:0000256" key="6">
    <source>
        <dbReference type="ARBA" id="ARBA00022490"/>
    </source>
</evidence>
<dbReference type="eggNOG" id="KOG2798">
    <property type="taxonomic scope" value="Eukaryota"/>
</dbReference>
<dbReference type="PhylomeDB" id="A7SNA6"/>
<evidence type="ECO:0000256" key="2">
    <source>
        <dbReference type="ARBA" id="ARBA00004514"/>
    </source>
</evidence>
<dbReference type="GO" id="GO:0032259">
    <property type="term" value="P:methylation"/>
    <property type="evidence" value="ECO:0007669"/>
    <property type="project" value="UniProtKB-KW"/>
</dbReference>
<dbReference type="SMART" id="SM01296">
    <property type="entry name" value="N2227"/>
    <property type="match status" value="1"/>
</dbReference>
<dbReference type="Proteomes" id="UP000001593">
    <property type="component" value="Unassembled WGS sequence"/>
</dbReference>
<sequence>MNGTCIQETEEERLERLHFNKVLHAFIYYRDYSMRKLARIKADFDHLPANHQQMLPDFPNHLQKVSQCIDANNQFLCNIVNGTPGMFENRDDSKVGKVENTRKAVTSFDMDKVYTTLKQFVRDWSEEGANERKACYSPIIDEIQNLFPPSKFNVSEVSVLVPGAGLGRLMFEIARLGYQCQGNEWSLFMLFASHYILNRSEGVASDTIYPYVHQTCNVRSPNDQIRPIKIPDTDPQDLPPSTNFSMAAGNFLEVYNESDTWDCIATCFFIDTAHNVISYIEHIFNLLKPGGYWINLGPLLYHFADMLNEMSIELSYQDIKRIITDQFKFEMIVNTIPSGYIENDLSMLKMTYESVFFVVRKPA</sequence>
<evidence type="ECO:0000256" key="4">
    <source>
        <dbReference type="ARBA" id="ARBA00012003"/>
    </source>
</evidence>
<reference evidence="12 13" key="1">
    <citation type="journal article" date="2007" name="Science">
        <title>Sea anemone genome reveals ancestral eumetazoan gene repertoire and genomic organization.</title>
        <authorList>
            <person name="Putnam N.H."/>
            <person name="Srivastava M."/>
            <person name="Hellsten U."/>
            <person name="Dirks B."/>
            <person name="Chapman J."/>
            <person name="Salamov A."/>
            <person name="Terry A."/>
            <person name="Shapiro H."/>
            <person name="Lindquist E."/>
            <person name="Kapitonov V.V."/>
            <person name="Jurka J."/>
            <person name="Genikhovich G."/>
            <person name="Grigoriev I.V."/>
            <person name="Lucas S.M."/>
            <person name="Steele R.E."/>
            <person name="Finnerty J.R."/>
            <person name="Technau U."/>
            <person name="Martindale M.Q."/>
            <person name="Rokhsar D.S."/>
        </authorList>
    </citation>
    <scope>NUCLEOTIDE SEQUENCE [LARGE SCALE GENOMIC DNA]</scope>
    <source>
        <strain evidence="13">CH2 X CH6</strain>
    </source>
</reference>
<evidence type="ECO:0000256" key="10">
    <source>
        <dbReference type="ARBA" id="ARBA00023242"/>
    </source>
</evidence>
<evidence type="ECO:0000256" key="1">
    <source>
        <dbReference type="ARBA" id="ARBA00004123"/>
    </source>
</evidence>
<dbReference type="FunCoup" id="A7SNA6">
    <property type="interactions" value="438"/>
</dbReference>
<dbReference type="PANTHER" id="PTHR12303:SF6">
    <property type="entry name" value="CARNOSINE N-METHYLTRANSFERASE"/>
    <property type="match status" value="1"/>
</dbReference>
<dbReference type="PANTHER" id="PTHR12303">
    <property type="entry name" value="CARNOSINE N-METHYLTRANSFERASE"/>
    <property type="match status" value="1"/>
</dbReference>
<evidence type="ECO:0000313" key="12">
    <source>
        <dbReference type="EMBL" id="EDO34821.1"/>
    </source>
</evidence>
<dbReference type="InterPro" id="IPR012901">
    <property type="entry name" value="CARME"/>
</dbReference>
<proteinExistence type="inferred from homology"/>
<dbReference type="InParanoid" id="A7SNA6"/>
<evidence type="ECO:0000256" key="3">
    <source>
        <dbReference type="ARBA" id="ARBA00010086"/>
    </source>
</evidence>
<comment type="subcellular location">
    <subcellularLocation>
        <location evidence="2">Cytoplasm</location>
        <location evidence="2">Cytosol</location>
    </subcellularLocation>
    <subcellularLocation>
        <location evidence="1">Nucleus</location>
    </subcellularLocation>
</comment>
<dbReference type="GO" id="GO:0005829">
    <property type="term" value="C:cytosol"/>
    <property type="evidence" value="ECO:0000318"/>
    <property type="project" value="GO_Central"/>
</dbReference>
<evidence type="ECO:0000256" key="9">
    <source>
        <dbReference type="ARBA" id="ARBA00022691"/>
    </source>
</evidence>
<evidence type="ECO:0000256" key="7">
    <source>
        <dbReference type="ARBA" id="ARBA00022603"/>
    </source>
</evidence>
<dbReference type="HOGENOM" id="CLU_030612_0_0_1"/>
<gene>
    <name evidence="12" type="ORF">NEMVEDRAFT_v1g124563</name>
</gene>
<dbReference type="GO" id="GO:0005634">
    <property type="term" value="C:nucleus"/>
    <property type="evidence" value="ECO:0000318"/>
    <property type="project" value="GO_Central"/>
</dbReference>